<protein>
    <submittedName>
        <fullName evidence="1">Uncharacterized protein</fullName>
    </submittedName>
</protein>
<sequence>MEYGTQPAFGMGTDTARIDCSGCRAPLALPRSILSIGVADQGRRCHCRINRLPERALRPVLGGGHSRCLPPISITSLVQAQACANVPSKKMPEW</sequence>
<evidence type="ECO:0000313" key="2">
    <source>
        <dbReference type="EMBL" id="TEU54550.1"/>
    </source>
</evidence>
<dbReference type="AlphaFoldDB" id="A0AAQ0FK58"/>
<accession>A0AAQ0FK58</accession>
<evidence type="ECO:0000313" key="1">
    <source>
        <dbReference type="EMBL" id="RAQ16387.1"/>
    </source>
</evidence>
<dbReference type="EMBL" id="SNSQ01000001">
    <property type="protein sequence ID" value="TEU54550.1"/>
    <property type="molecule type" value="Genomic_DNA"/>
</dbReference>
<evidence type="ECO:0000313" key="4">
    <source>
        <dbReference type="Proteomes" id="UP000298234"/>
    </source>
</evidence>
<dbReference type="NCBIfam" id="TIGR01053">
    <property type="entry name" value="LSD1"/>
    <property type="match status" value="1"/>
</dbReference>
<reference evidence="2 4" key="2">
    <citation type="submission" date="2019-03" db="EMBL/GenBank/DDBJ databases">
        <title>Burkholderia cepacia outbreak.</title>
        <authorList>
            <person name="Farzana R."/>
            <person name="Walsh T.R."/>
        </authorList>
    </citation>
    <scope>NUCLEOTIDE SEQUENCE [LARGE SCALE GENOMIC DNA]</scope>
    <source>
        <strain evidence="4">d13</strain>
        <strain evidence="2">D13</strain>
    </source>
</reference>
<gene>
    <name evidence="1" type="ORF">DPR02_01210</name>
    <name evidence="2" type="ORF">E3D37_00280</name>
</gene>
<dbReference type="Proteomes" id="UP000248899">
    <property type="component" value="Unassembled WGS sequence"/>
</dbReference>
<organism evidence="1 3">
    <name type="scientific">Burkholderia cepacia</name>
    <name type="common">Pseudomonas cepacia</name>
    <dbReference type="NCBI Taxonomy" id="292"/>
    <lineage>
        <taxon>Bacteria</taxon>
        <taxon>Pseudomonadati</taxon>
        <taxon>Pseudomonadota</taxon>
        <taxon>Betaproteobacteria</taxon>
        <taxon>Burkholderiales</taxon>
        <taxon>Burkholderiaceae</taxon>
        <taxon>Burkholderia</taxon>
        <taxon>Burkholderia cepacia complex</taxon>
    </lineage>
</organism>
<reference evidence="1 3" key="1">
    <citation type="submission" date="2018-06" db="EMBL/GenBank/DDBJ databases">
        <title>Towards the identification of Burkholderia cepacia strain which caused fatal septicemia.</title>
        <authorList>
            <person name="Bui L.A.T."/>
            <person name="Zakharova I.B."/>
            <person name="Shpak I.M."/>
            <person name="Teteryatnikova N."/>
            <person name="Ustinov D.V."/>
            <person name="Kuzyutina Y.A."/>
            <person name="Nguyen H.N."/>
            <person name="Antonov A.S."/>
            <person name="Avdyusheva E.F."/>
            <person name="Victorov D.V."/>
        </authorList>
    </citation>
    <scope>NUCLEOTIDE SEQUENCE [LARGE SCALE GENOMIC DNA]</scope>
    <source>
        <strain evidence="1 3">PT02</strain>
    </source>
</reference>
<name>A0AAQ0FK58_BURCE</name>
<evidence type="ECO:0000313" key="3">
    <source>
        <dbReference type="Proteomes" id="UP000248899"/>
    </source>
</evidence>
<dbReference type="Proteomes" id="UP000298234">
    <property type="component" value="Unassembled WGS sequence"/>
</dbReference>
<dbReference type="EMBL" id="QLUZ01000001">
    <property type="protein sequence ID" value="RAQ16387.1"/>
    <property type="molecule type" value="Genomic_DNA"/>
</dbReference>
<comment type="caution">
    <text evidence="1">The sequence shown here is derived from an EMBL/GenBank/DDBJ whole genome shotgun (WGS) entry which is preliminary data.</text>
</comment>
<proteinExistence type="predicted"/>